<keyword evidence="1" id="KW-0472">Membrane</keyword>
<evidence type="ECO:0000259" key="3">
    <source>
        <dbReference type="PROSITE" id="PS51123"/>
    </source>
</evidence>
<dbReference type="InterPro" id="IPR008023">
    <property type="entry name" value="DUF748"/>
</dbReference>
<name>A0A423PR53_9GAMM</name>
<dbReference type="InterPro" id="IPR006665">
    <property type="entry name" value="OmpA-like"/>
</dbReference>
<evidence type="ECO:0000313" key="5">
    <source>
        <dbReference type="Proteomes" id="UP000283993"/>
    </source>
</evidence>
<accession>A0A423PR53</accession>
<dbReference type="Gene3D" id="3.30.1330.60">
    <property type="entry name" value="OmpA-like domain"/>
    <property type="match status" value="1"/>
</dbReference>
<protein>
    <recommendedName>
        <fullName evidence="3">OmpA-like domain-containing protein</fullName>
    </recommendedName>
</protein>
<gene>
    <name evidence="4" type="ORF">SAOR_06740</name>
</gene>
<comment type="caution">
    <text evidence="4">The sequence shown here is derived from an EMBL/GenBank/DDBJ whole genome shotgun (WGS) entry which is preliminary data.</text>
</comment>
<organism evidence="4 5">
    <name type="scientific">Salinisphaera orenii MK-B5</name>
    <dbReference type="NCBI Taxonomy" id="856730"/>
    <lineage>
        <taxon>Bacteria</taxon>
        <taxon>Pseudomonadati</taxon>
        <taxon>Pseudomonadota</taxon>
        <taxon>Gammaproteobacteria</taxon>
        <taxon>Salinisphaerales</taxon>
        <taxon>Salinisphaeraceae</taxon>
        <taxon>Salinisphaera</taxon>
    </lineage>
</organism>
<dbReference type="SUPFAM" id="SSF103088">
    <property type="entry name" value="OmpA-like"/>
    <property type="match status" value="1"/>
</dbReference>
<dbReference type="EMBL" id="AYKH01000011">
    <property type="protein sequence ID" value="ROO28038.1"/>
    <property type="molecule type" value="Genomic_DNA"/>
</dbReference>
<dbReference type="GO" id="GO:0016020">
    <property type="term" value="C:membrane"/>
    <property type="evidence" value="ECO:0007669"/>
    <property type="project" value="UniProtKB-UniRule"/>
</dbReference>
<dbReference type="PROSITE" id="PS51123">
    <property type="entry name" value="OMPA_2"/>
    <property type="match status" value="1"/>
</dbReference>
<feature type="domain" description="OmpA-like" evidence="3">
    <location>
        <begin position="963"/>
        <end position="1085"/>
    </location>
</feature>
<evidence type="ECO:0000256" key="2">
    <source>
        <dbReference type="SAM" id="MobiDB-lite"/>
    </source>
</evidence>
<proteinExistence type="predicted"/>
<dbReference type="Pfam" id="PF05359">
    <property type="entry name" value="DUF748"/>
    <property type="match status" value="1"/>
</dbReference>
<keyword evidence="5" id="KW-1185">Reference proteome</keyword>
<dbReference type="Proteomes" id="UP000283993">
    <property type="component" value="Unassembled WGS sequence"/>
</dbReference>
<evidence type="ECO:0000313" key="4">
    <source>
        <dbReference type="EMBL" id="ROO28038.1"/>
    </source>
</evidence>
<dbReference type="RefSeq" id="WP_123630756.1">
    <property type="nucleotide sequence ID" value="NZ_AYKH01000011.1"/>
</dbReference>
<sequence>MTLTRGLRRILYALAALAVVIAAVIIGAPHAARALTIHYLSTQGVTATIDAVDVNLFTGRIEYRNARGETDAGDGFEIGRLAVSIDYPPLLSKRISLSRFALEEATIDIRRTADNNLRVAGVPVTGGGSSDGGGGWGFALHRLTVDGLALHYRQPEIGDQPAIDREIVFDQSGARDLVTWQTDNTVSVDADMTVGEGRIGLEGRVVPFGDELSAQFEIETNALRLELLSPVARRGGLKTFTGRLDAEQRVDLRYRADSGLDMDVEGEAEWRDSRLALGDGVTAASRQADWSGRVTMRLMRADGEPGSIETDGRLDTADLDLQAGGSSGLEADSAHWQGSTRTTLTADGIRAGLDGTLSGQNMSLTSGSDTRLHADRFDSRGTTRIDIATAEGAPGRITTDSALDATGLDIRGPAGFSLRQPQAHWQGTSTTTFAAAGPRIETDGRLTAGESTLSASGGTRFESPGFEWQGTTATTLAAEATTVDSDGRLQAEALTLAVGDSLTIDGTNLDWQGTTHTVADGAATRIETDGTLSSADFAFRVPESGDFTADTLEWHGDFSLDMAALTARRARGRVIASEARTSIAGADLAITSQRIVFNGEYAEQPAGDTLRLSVDGDVDGHEFAVMNTAIDAAWVSMLQGYAKHLSIDGLDDIALESLETSGLRLLGDTNTDVAVLEAVTGTARRFRLTDLRHYRLADLDIADADIHLRRDGGGMGVISEFFGGGASDATGGTNGDSEGGADSDPGSTFALDHLGVSGPRIQFHDVSVTPDVALNGANINFVLENLDTGQTDNRAEYRLALDVGAYGHLDSRGEVSPMGRGGLDMEADAWLRSLALPPLSGYMNAALGRRIAGGVADGTLSIDATNGELDGNLDTTLANFRLADDGGQATEIAFGINMDTALALVRGQDDLINFETAILGDVSNPYFSIRNLVREAILAGLRTALTSDYSPVGLLNRAKNAMMDLTRSLASRPVIFVSGKHYVQSEDRLYLARLAQAMREDTSIELTVTGHAVPGDRDGMALFHGEEVDVQNALDLRELARLRGEAVRDYLAARNVNPDRITTREPVVERSEAARPRATFTISGN</sequence>
<reference evidence="4 5" key="1">
    <citation type="submission" date="2013-10" db="EMBL/GenBank/DDBJ databases">
        <title>Salinisphaera orenii MK-B5 Genome Sequencing.</title>
        <authorList>
            <person name="Lai Q."/>
            <person name="Li C."/>
            <person name="Shao Z."/>
        </authorList>
    </citation>
    <scope>NUCLEOTIDE SEQUENCE [LARGE SCALE GENOMIC DNA]</scope>
    <source>
        <strain evidence="4 5">MK-B5</strain>
    </source>
</reference>
<feature type="region of interest" description="Disordered" evidence="2">
    <location>
        <begin position="728"/>
        <end position="748"/>
    </location>
</feature>
<dbReference type="AlphaFoldDB" id="A0A423PR53"/>
<evidence type="ECO:0000256" key="1">
    <source>
        <dbReference type="PROSITE-ProRule" id="PRU00473"/>
    </source>
</evidence>
<feature type="compositionally biased region" description="Gly residues" evidence="2">
    <location>
        <begin position="728"/>
        <end position="738"/>
    </location>
</feature>
<dbReference type="InterPro" id="IPR036737">
    <property type="entry name" value="OmpA-like_sf"/>
</dbReference>